<dbReference type="RefSeq" id="WP_078817475.1">
    <property type="nucleotide sequence ID" value="NZ_FUYJ01000003.1"/>
</dbReference>
<evidence type="ECO:0000313" key="1">
    <source>
        <dbReference type="EMBL" id="SKA97821.1"/>
    </source>
</evidence>
<gene>
    <name evidence="1" type="ORF">SAMN04244570_1947</name>
</gene>
<reference evidence="2" key="1">
    <citation type="submission" date="2017-02" db="EMBL/GenBank/DDBJ databases">
        <authorList>
            <person name="Varghese N."/>
            <person name="Submissions S."/>
        </authorList>
    </citation>
    <scope>NUCLEOTIDE SEQUENCE [LARGE SCALE GENOMIC DNA]</scope>
    <source>
        <strain evidence="2">DSM 23966</strain>
    </source>
</reference>
<dbReference type="EMBL" id="FUYJ01000003">
    <property type="protein sequence ID" value="SKA97821.1"/>
    <property type="molecule type" value="Genomic_DNA"/>
</dbReference>
<accession>A0A1T4Y965</accession>
<name>A0A1T4Y965_9BACL</name>
<evidence type="ECO:0000313" key="2">
    <source>
        <dbReference type="Proteomes" id="UP000190042"/>
    </source>
</evidence>
<dbReference type="AlphaFoldDB" id="A0A1T4Y965"/>
<sequence>MKITVGELFEFAVEMDMSLVAHSIYWALTNGKVDANDNMEKLKKVQSDEAEILRLHKTNLLGTGRIKLYAVKTQTKDWFAFYFAEQAMDVFQLHREKFGENNVDLLPADRLLCGVMASAETGKEEFLFERKKRMAEFPAYVGHARAGELVMFQVG</sequence>
<protein>
    <submittedName>
        <fullName evidence="1">Uncharacterized protein</fullName>
    </submittedName>
</protein>
<organism evidence="1 2">
    <name type="scientific">Sporosarcina newyorkensis</name>
    <dbReference type="NCBI Taxonomy" id="759851"/>
    <lineage>
        <taxon>Bacteria</taxon>
        <taxon>Bacillati</taxon>
        <taxon>Bacillota</taxon>
        <taxon>Bacilli</taxon>
        <taxon>Bacillales</taxon>
        <taxon>Caryophanaceae</taxon>
        <taxon>Sporosarcina</taxon>
    </lineage>
</organism>
<dbReference type="Proteomes" id="UP000190042">
    <property type="component" value="Unassembled WGS sequence"/>
</dbReference>
<keyword evidence="2" id="KW-1185">Reference proteome</keyword>
<proteinExistence type="predicted"/>